<comment type="caution">
    <text evidence="2">The sequence shown here is derived from an EMBL/GenBank/DDBJ whole genome shotgun (WGS) entry which is preliminary data.</text>
</comment>
<evidence type="ECO:0000313" key="3">
    <source>
        <dbReference type="Proteomes" id="UP001329430"/>
    </source>
</evidence>
<gene>
    <name evidence="2" type="ORF">RI129_007912</name>
</gene>
<evidence type="ECO:0000256" key="1">
    <source>
        <dbReference type="SAM" id="Phobius"/>
    </source>
</evidence>
<keyword evidence="1" id="KW-0812">Transmembrane</keyword>
<sequence length="363" mass="40826">MDSINKRNHRNVPPDGGWGYLVAISFTISLIVGILSTDTVGIVFGPYLQQIGQEARDVIQISSVSHMAMLFAGLPLNVLLQKISCRKVAFLGSFIYLLGCLLTIFSTSTFQMTVTYGVLKGCGIGLVCMSAMAMLKEYFDKRRNFINNCCHVSASILATTFPTFSANCIRIYGFRGTIIIWTGIGMHLIVAAAFLQPVKWHMEKRLICDDEMIEMYHKEKGVIEANNEIYDDIPHTPSIQSRFRKLITVVYNTLDLGLFKVPSYVNIAFGVSLTVASDVLFISLLPWLLNHYHSDNSHRNLLITIFFTADLVGKVLLCIISRFVSIRNRYLFLVNTYVVGIFRLVTPFGGLRVFAQCWDLFVV</sequence>
<dbReference type="InterPro" id="IPR011701">
    <property type="entry name" value="MFS"/>
</dbReference>
<feature type="transmembrane region" description="Helical" evidence="1">
    <location>
        <begin position="172"/>
        <end position="195"/>
    </location>
</feature>
<dbReference type="GO" id="GO:0008028">
    <property type="term" value="F:monocarboxylic acid transmembrane transporter activity"/>
    <property type="evidence" value="ECO:0007669"/>
    <property type="project" value="TreeGrafter"/>
</dbReference>
<dbReference type="SUPFAM" id="SSF103473">
    <property type="entry name" value="MFS general substrate transporter"/>
    <property type="match status" value="1"/>
</dbReference>
<feature type="transmembrane region" description="Helical" evidence="1">
    <location>
        <begin position="145"/>
        <end position="166"/>
    </location>
</feature>
<dbReference type="AlphaFoldDB" id="A0AAN7VAJ0"/>
<feature type="transmembrane region" description="Helical" evidence="1">
    <location>
        <begin position="114"/>
        <end position="133"/>
    </location>
</feature>
<name>A0AAN7VAJ0_9COLE</name>
<reference evidence="2 3" key="1">
    <citation type="journal article" date="2024" name="Insects">
        <title>An Improved Chromosome-Level Genome Assembly of the Firefly Pyrocoelia pectoralis.</title>
        <authorList>
            <person name="Fu X."/>
            <person name="Meyer-Rochow V.B."/>
            <person name="Ballantyne L."/>
            <person name="Zhu X."/>
        </authorList>
    </citation>
    <scope>NUCLEOTIDE SEQUENCE [LARGE SCALE GENOMIC DNA]</scope>
    <source>
        <strain evidence="2">XCY_ONT2</strain>
    </source>
</reference>
<feature type="transmembrane region" description="Helical" evidence="1">
    <location>
        <begin position="58"/>
        <end position="76"/>
    </location>
</feature>
<protein>
    <submittedName>
        <fullName evidence="2">Uncharacterized protein</fullName>
    </submittedName>
</protein>
<dbReference type="Gene3D" id="1.20.1250.20">
    <property type="entry name" value="MFS general substrate transporter like domains"/>
    <property type="match status" value="1"/>
</dbReference>
<dbReference type="InterPro" id="IPR036259">
    <property type="entry name" value="MFS_trans_sf"/>
</dbReference>
<dbReference type="PANTHER" id="PTHR11360:SF309">
    <property type="entry name" value="MONOCARBOXYLATE TRANSPORTER 7-LIKE PROTEIN"/>
    <property type="match status" value="1"/>
</dbReference>
<feature type="transmembrane region" description="Helical" evidence="1">
    <location>
        <begin position="301"/>
        <end position="320"/>
    </location>
</feature>
<proteinExistence type="predicted"/>
<keyword evidence="1" id="KW-1133">Transmembrane helix</keyword>
<accession>A0AAN7VAJ0</accession>
<dbReference type="Pfam" id="PF07690">
    <property type="entry name" value="MFS_1"/>
    <property type="match status" value="1"/>
</dbReference>
<feature type="transmembrane region" description="Helical" evidence="1">
    <location>
        <begin position="332"/>
        <end position="355"/>
    </location>
</feature>
<dbReference type="PANTHER" id="PTHR11360">
    <property type="entry name" value="MONOCARBOXYLATE TRANSPORTER"/>
    <property type="match status" value="1"/>
</dbReference>
<evidence type="ECO:0000313" key="2">
    <source>
        <dbReference type="EMBL" id="KAK5644067.1"/>
    </source>
</evidence>
<feature type="transmembrane region" description="Helical" evidence="1">
    <location>
        <begin position="88"/>
        <end position="108"/>
    </location>
</feature>
<feature type="transmembrane region" description="Helical" evidence="1">
    <location>
        <begin position="20"/>
        <end position="46"/>
    </location>
</feature>
<dbReference type="InterPro" id="IPR050327">
    <property type="entry name" value="Proton-linked_MCT"/>
</dbReference>
<keyword evidence="1" id="KW-0472">Membrane</keyword>
<feature type="transmembrane region" description="Helical" evidence="1">
    <location>
        <begin position="264"/>
        <end position="289"/>
    </location>
</feature>
<dbReference type="Proteomes" id="UP001329430">
    <property type="component" value="Chromosome 5"/>
</dbReference>
<organism evidence="2 3">
    <name type="scientific">Pyrocoelia pectoralis</name>
    <dbReference type="NCBI Taxonomy" id="417401"/>
    <lineage>
        <taxon>Eukaryota</taxon>
        <taxon>Metazoa</taxon>
        <taxon>Ecdysozoa</taxon>
        <taxon>Arthropoda</taxon>
        <taxon>Hexapoda</taxon>
        <taxon>Insecta</taxon>
        <taxon>Pterygota</taxon>
        <taxon>Neoptera</taxon>
        <taxon>Endopterygota</taxon>
        <taxon>Coleoptera</taxon>
        <taxon>Polyphaga</taxon>
        <taxon>Elateriformia</taxon>
        <taxon>Elateroidea</taxon>
        <taxon>Lampyridae</taxon>
        <taxon>Lampyrinae</taxon>
        <taxon>Pyrocoelia</taxon>
    </lineage>
</organism>
<keyword evidence="3" id="KW-1185">Reference proteome</keyword>
<dbReference type="EMBL" id="JAVRBK010000005">
    <property type="protein sequence ID" value="KAK5644067.1"/>
    <property type="molecule type" value="Genomic_DNA"/>
</dbReference>